<dbReference type="AlphaFoldDB" id="A0A1X7R7L0"/>
<accession>A0A1X7R7L0</accession>
<keyword evidence="6" id="KW-0378">Hydrolase</keyword>
<comment type="similarity">
    <text evidence="2 6">Belongs to the rad1 family.</text>
</comment>
<dbReference type="STRING" id="1789683.A0A1X7R7L0"/>
<keyword evidence="3 6" id="KW-0227">DNA damage</keyword>
<comment type="function">
    <text evidence="6">Component of the checkpoint clamp complex involved in the surveillance mechanism that allows the DNA repair pathways to act to restore the integrity of the DNA prior to DNA synthesis or separation of the replicated chromosomes.</text>
</comment>
<dbReference type="PANTHER" id="PTHR10870:SF0">
    <property type="entry name" value="CELL CYCLE CHECKPOINT PROTEIN RAD1"/>
    <property type="match status" value="1"/>
</dbReference>
<dbReference type="Pfam" id="PF02144">
    <property type="entry name" value="Rad1"/>
    <property type="match status" value="1"/>
</dbReference>
<dbReference type="GO" id="GO:0004518">
    <property type="term" value="F:nuclease activity"/>
    <property type="evidence" value="ECO:0007669"/>
    <property type="project" value="UniProtKB-KW"/>
</dbReference>
<name>A0A1X7R7L0_9SACH</name>
<evidence type="ECO:0000256" key="2">
    <source>
        <dbReference type="ARBA" id="ARBA00010991"/>
    </source>
</evidence>
<dbReference type="InterPro" id="IPR003021">
    <property type="entry name" value="Rad1_Rec1_Rad17"/>
</dbReference>
<dbReference type="OrthoDB" id="337581at2759"/>
<evidence type="ECO:0000256" key="7">
    <source>
        <dbReference type="SAM" id="MobiDB-lite"/>
    </source>
</evidence>
<dbReference type="GO" id="GO:0006302">
    <property type="term" value="P:double-strand break repair"/>
    <property type="evidence" value="ECO:0007669"/>
    <property type="project" value="UniProtKB-UniRule"/>
</dbReference>
<dbReference type="GO" id="GO:0003690">
    <property type="term" value="F:double-stranded DNA binding"/>
    <property type="evidence" value="ECO:0007669"/>
    <property type="project" value="InterPro"/>
</dbReference>
<dbReference type="GO" id="GO:0000077">
    <property type="term" value="P:DNA damage checkpoint signaling"/>
    <property type="evidence" value="ECO:0007669"/>
    <property type="project" value="UniProtKB-UniRule"/>
</dbReference>
<sequence>MDDELSRFVATTVHLDHITTALNCLTAFGLKEDVLIYIDRDGLSFVRENNHVIKIQLLLARELFISYSYNDARDDNDDENSEGYMKLCVKINHLLDSVNIMNKNIDDIVECTMSYDGNGSPFVLIFEDSMISERVEYRTYVIKDIDNTGLILDKEHMMFECIIKGDILYSALKDLKETNCKECYLYAKTMDTGENIFALISKSTLGLSKIVIPGSRSILEKLEVYKDDSTTLCYNVPVIGSFDFATFDKIRLSTKIASKVLFRMDVNGLLSVNVLSQTDDILISDNRQTGRNNNDTRNKSKSSKNSNNMDLPNDYPGIVSEICLLEKEMVEQNTQDEIELFMNVDEFGMVKKQNITAVPRYINPNDGISNNGNNSGSNIPSSNILNLTTEQTELVSKNFVGGETNGNTSMDVVNNNNNNGNKDDDDDDDDQNMTNSSVTYGNADLPLFF</sequence>
<feature type="region of interest" description="Disordered" evidence="7">
    <location>
        <begin position="399"/>
        <end position="449"/>
    </location>
</feature>
<feature type="compositionally biased region" description="Low complexity" evidence="7">
    <location>
        <begin position="405"/>
        <end position="420"/>
    </location>
</feature>
<proteinExistence type="inferred from homology"/>
<dbReference type="GO" id="GO:0030896">
    <property type="term" value="C:checkpoint clamp complex"/>
    <property type="evidence" value="ECO:0007669"/>
    <property type="project" value="UniProtKB-UniRule"/>
</dbReference>
<evidence type="ECO:0000256" key="1">
    <source>
        <dbReference type="ARBA" id="ARBA00004123"/>
    </source>
</evidence>
<evidence type="ECO:0000256" key="4">
    <source>
        <dbReference type="ARBA" id="ARBA00023204"/>
    </source>
</evidence>
<dbReference type="Proteomes" id="UP000196158">
    <property type="component" value="Unassembled WGS sequence"/>
</dbReference>
<dbReference type="PANTHER" id="PTHR10870">
    <property type="entry name" value="CELL CYCLE CHECKPOINT PROTEIN RAD1"/>
    <property type="match status" value="1"/>
</dbReference>
<evidence type="ECO:0000256" key="3">
    <source>
        <dbReference type="ARBA" id="ARBA00022763"/>
    </source>
</evidence>
<protein>
    <recommendedName>
        <fullName evidence="6">DNA damage checkpoint control protein RAD17</fullName>
    </recommendedName>
</protein>
<evidence type="ECO:0000313" key="9">
    <source>
        <dbReference type="Proteomes" id="UP000196158"/>
    </source>
</evidence>
<keyword evidence="6" id="KW-0238">DNA-binding</keyword>
<organism evidence="8 9">
    <name type="scientific">Maudiozyma saulgeensis</name>
    <dbReference type="NCBI Taxonomy" id="1789683"/>
    <lineage>
        <taxon>Eukaryota</taxon>
        <taxon>Fungi</taxon>
        <taxon>Dikarya</taxon>
        <taxon>Ascomycota</taxon>
        <taxon>Saccharomycotina</taxon>
        <taxon>Saccharomycetes</taxon>
        <taxon>Saccharomycetales</taxon>
        <taxon>Saccharomycetaceae</taxon>
        <taxon>Maudiozyma</taxon>
    </lineage>
</organism>
<evidence type="ECO:0000256" key="5">
    <source>
        <dbReference type="ARBA" id="ARBA00023242"/>
    </source>
</evidence>
<evidence type="ECO:0000256" key="6">
    <source>
        <dbReference type="PIRNR" id="PIRNR011769"/>
    </source>
</evidence>
<dbReference type="PRINTS" id="PR01245">
    <property type="entry name" value="RAD1REC1"/>
</dbReference>
<dbReference type="Gene3D" id="3.70.10.10">
    <property type="match status" value="1"/>
</dbReference>
<dbReference type="InterPro" id="IPR016587">
    <property type="entry name" value="Rad17"/>
</dbReference>
<keyword evidence="4 6" id="KW-0234">DNA repair</keyword>
<keyword evidence="9" id="KW-1185">Reference proteome</keyword>
<feature type="region of interest" description="Disordered" evidence="7">
    <location>
        <begin position="285"/>
        <end position="313"/>
    </location>
</feature>
<reference evidence="8 9" key="1">
    <citation type="submission" date="2017-04" db="EMBL/GenBank/DDBJ databases">
        <authorList>
            <person name="Afonso C.L."/>
            <person name="Miller P.J."/>
            <person name="Scott M.A."/>
            <person name="Spackman E."/>
            <person name="Goraichik I."/>
            <person name="Dimitrov K.M."/>
            <person name="Suarez D.L."/>
            <person name="Swayne D.E."/>
        </authorList>
    </citation>
    <scope>NUCLEOTIDE SEQUENCE [LARGE SCALE GENOMIC DNA]</scope>
</reference>
<dbReference type="PIRSF" id="PIRSF011769">
    <property type="entry name" value="Cell_cycle_RAD17"/>
    <property type="match status" value="1"/>
</dbReference>
<comment type="subcellular location">
    <subcellularLocation>
        <location evidence="1 6">Nucleus</location>
    </subcellularLocation>
</comment>
<gene>
    <name evidence="8" type="ORF">KASA_0K03036G</name>
</gene>
<dbReference type="GO" id="GO:0007131">
    <property type="term" value="P:reciprocal meiotic recombination"/>
    <property type="evidence" value="ECO:0007669"/>
    <property type="project" value="InterPro"/>
</dbReference>
<keyword evidence="5 6" id="KW-0539">Nucleus</keyword>
<evidence type="ECO:0000313" key="8">
    <source>
        <dbReference type="EMBL" id="SMN21625.1"/>
    </source>
</evidence>
<keyword evidence="6" id="KW-0540">Nuclease</keyword>
<dbReference type="EMBL" id="FXLY01000008">
    <property type="protein sequence ID" value="SMN21625.1"/>
    <property type="molecule type" value="Genomic_DNA"/>
</dbReference>
<dbReference type="GO" id="GO:0003684">
    <property type="term" value="F:damaged DNA binding"/>
    <property type="evidence" value="ECO:0007669"/>
    <property type="project" value="UniProtKB-UniRule"/>
</dbReference>
<dbReference type="GO" id="GO:0016787">
    <property type="term" value="F:hydrolase activity"/>
    <property type="evidence" value="ECO:0007669"/>
    <property type="project" value="UniProtKB-KW"/>
</dbReference>